<feature type="binding site" evidence="8">
    <location>
        <position position="67"/>
    </location>
    <ligand>
        <name>Mg(2+)</name>
        <dbReference type="ChEBI" id="CHEBI:18420"/>
        <label>1</label>
        <note>catalytic</note>
    </ligand>
</feature>
<comment type="caution">
    <text evidence="10">The sequence shown here is derived from an EMBL/GenBank/DDBJ whole genome shotgun (WGS) entry which is preliminary data.</text>
</comment>
<keyword evidence="5 9" id="KW-0378">Hydrolase</keyword>
<dbReference type="InterPro" id="IPR000760">
    <property type="entry name" value="Inositol_monophosphatase-like"/>
</dbReference>
<dbReference type="GO" id="GO:0046872">
    <property type="term" value="F:metal ion binding"/>
    <property type="evidence" value="ECO:0007669"/>
    <property type="project" value="UniProtKB-KW"/>
</dbReference>
<dbReference type="PROSITE" id="PS00630">
    <property type="entry name" value="IMP_2"/>
    <property type="match status" value="1"/>
</dbReference>
<dbReference type="FunFam" id="3.30.540.10:FF:000003">
    <property type="entry name" value="Inositol-1-monophosphatase"/>
    <property type="match status" value="1"/>
</dbReference>
<evidence type="ECO:0000256" key="2">
    <source>
        <dbReference type="ARBA" id="ARBA00001946"/>
    </source>
</evidence>
<organism evidence="10 11">
    <name type="scientific">Arenicella xantha</name>
    <dbReference type="NCBI Taxonomy" id="644221"/>
    <lineage>
        <taxon>Bacteria</taxon>
        <taxon>Pseudomonadati</taxon>
        <taxon>Pseudomonadota</taxon>
        <taxon>Gammaproteobacteria</taxon>
        <taxon>Arenicellales</taxon>
        <taxon>Arenicellaceae</taxon>
        <taxon>Arenicella</taxon>
    </lineage>
</organism>
<comment type="cofactor">
    <cofactor evidence="2 8 9">
        <name>Mg(2+)</name>
        <dbReference type="ChEBI" id="CHEBI:18420"/>
    </cofactor>
</comment>
<proteinExistence type="inferred from homology"/>
<dbReference type="FunCoup" id="A0A395JMM1">
    <property type="interactions" value="516"/>
</dbReference>
<dbReference type="PANTHER" id="PTHR20854:SF4">
    <property type="entry name" value="INOSITOL-1-MONOPHOSPHATASE-RELATED"/>
    <property type="match status" value="1"/>
</dbReference>
<protein>
    <recommendedName>
        <fullName evidence="9">Inositol-1-monophosphatase</fullName>
        <ecNumber evidence="9">3.1.3.25</ecNumber>
    </recommendedName>
</protein>
<dbReference type="GO" id="GO:0046854">
    <property type="term" value="P:phosphatidylinositol phosphate biosynthetic process"/>
    <property type="evidence" value="ECO:0007669"/>
    <property type="project" value="InterPro"/>
</dbReference>
<evidence type="ECO:0000256" key="5">
    <source>
        <dbReference type="ARBA" id="ARBA00022801"/>
    </source>
</evidence>
<dbReference type="GO" id="GO:0006020">
    <property type="term" value="P:inositol metabolic process"/>
    <property type="evidence" value="ECO:0007669"/>
    <property type="project" value="TreeGrafter"/>
</dbReference>
<feature type="binding site" evidence="8">
    <location>
        <position position="84"/>
    </location>
    <ligand>
        <name>Mg(2+)</name>
        <dbReference type="ChEBI" id="CHEBI:18420"/>
        <label>1</label>
        <note>catalytic</note>
    </ligand>
</feature>
<gene>
    <name evidence="10" type="ORF">DFR28_102304</name>
</gene>
<evidence type="ECO:0000313" key="10">
    <source>
        <dbReference type="EMBL" id="RBP50888.1"/>
    </source>
</evidence>
<dbReference type="PRINTS" id="PR01959">
    <property type="entry name" value="SBIMPHPHTASE"/>
</dbReference>
<evidence type="ECO:0000256" key="8">
    <source>
        <dbReference type="PIRSR" id="PIRSR600760-2"/>
    </source>
</evidence>
<comment type="similarity">
    <text evidence="3 9">Belongs to the inositol monophosphatase superfamily.</text>
</comment>
<dbReference type="EMBL" id="QNRT01000002">
    <property type="protein sequence ID" value="RBP50888.1"/>
    <property type="molecule type" value="Genomic_DNA"/>
</dbReference>
<dbReference type="InterPro" id="IPR020583">
    <property type="entry name" value="Inositol_monoP_metal-BS"/>
</dbReference>
<feature type="binding site" evidence="8">
    <location>
        <position position="86"/>
    </location>
    <ligand>
        <name>Mg(2+)</name>
        <dbReference type="ChEBI" id="CHEBI:18420"/>
        <label>1</label>
        <note>catalytic</note>
    </ligand>
</feature>
<dbReference type="Pfam" id="PF00459">
    <property type="entry name" value="Inositol_P"/>
    <property type="match status" value="1"/>
</dbReference>
<dbReference type="PANTHER" id="PTHR20854">
    <property type="entry name" value="INOSITOL MONOPHOSPHATASE"/>
    <property type="match status" value="1"/>
</dbReference>
<dbReference type="Proteomes" id="UP000253083">
    <property type="component" value="Unassembled WGS sequence"/>
</dbReference>
<dbReference type="InterPro" id="IPR033942">
    <property type="entry name" value="IMPase"/>
</dbReference>
<evidence type="ECO:0000256" key="4">
    <source>
        <dbReference type="ARBA" id="ARBA00022723"/>
    </source>
</evidence>
<evidence type="ECO:0000256" key="6">
    <source>
        <dbReference type="ARBA" id="ARBA00022814"/>
    </source>
</evidence>
<name>A0A395JMM1_9GAMM</name>
<evidence type="ECO:0000256" key="9">
    <source>
        <dbReference type="RuleBase" id="RU364068"/>
    </source>
</evidence>
<keyword evidence="11" id="KW-1185">Reference proteome</keyword>
<evidence type="ECO:0000256" key="3">
    <source>
        <dbReference type="ARBA" id="ARBA00009759"/>
    </source>
</evidence>
<evidence type="ECO:0000256" key="7">
    <source>
        <dbReference type="ARBA" id="ARBA00022842"/>
    </source>
</evidence>
<dbReference type="SUPFAM" id="SSF56655">
    <property type="entry name" value="Carbohydrate phosphatase"/>
    <property type="match status" value="1"/>
</dbReference>
<dbReference type="PROSITE" id="PS00629">
    <property type="entry name" value="IMP_1"/>
    <property type="match status" value="1"/>
</dbReference>
<reference evidence="10 11" key="1">
    <citation type="submission" date="2018-06" db="EMBL/GenBank/DDBJ databases">
        <title>Genomic Encyclopedia of Type Strains, Phase IV (KMG-IV): sequencing the most valuable type-strain genomes for metagenomic binning, comparative biology and taxonomic classification.</title>
        <authorList>
            <person name="Goeker M."/>
        </authorList>
    </citation>
    <scope>NUCLEOTIDE SEQUENCE [LARGE SCALE GENOMIC DNA]</scope>
    <source>
        <strain evidence="10 11">DSM 24032</strain>
    </source>
</reference>
<evidence type="ECO:0000313" key="11">
    <source>
        <dbReference type="Proteomes" id="UP000253083"/>
    </source>
</evidence>
<dbReference type="RefSeq" id="WP_113953702.1">
    <property type="nucleotide sequence ID" value="NZ_QNRT01000002.1"/>
</dbReference>
<feature type="binding site" evidence="8">
    <location>
        <position position="87"/>
    </location>
    <ligand>
        <name>Mg(2+)</name>
        <dbReference type="ChEBI" id="CHEBI:18420"/>
        <label>1</label>
        <note>catalytic</note>
    </ligand>
</feature>
<dbReference type="GO" id="GO:0008934">
    <property type="term" value="F:inositol monophosphate 1-phosphatase activity"/>
    <property type="evidence" value="ECO:0007669"/>
    <property type="project" value="InterPro"/>
</dbReference>
<keyword evidence="6" id="KW-0805">Transcription regulation</keyword>
<keyword evidence="6" id="KW-0889">Transcription antitermination</keyword>
<keyword evidence="4 8" id="KW-0479">Metal-binding</keyword>
<dbReference type="PRINTS" id="PR00377">
    <property type="entry name" value="IMPHPHTASES"/>
</dbReference>
<sequence>MSDIIQVAKQAARRAGKFIGDSFYQRDNFEVEEKSLHDYVSEVDRTSETMLTEDVLKSFPTHQIIGEEFGRSGAQAADYQWVIDPLDGTTNFVRGIPHFAVSIGILFRGTPYAAVVFDPIKNEMFVAQQEQGTTLNGKPVTVAKRLGLRGGLLATGIPFSGQPLEELERFLSTLNQLLETQTSGVRRLGAAALDLAYVAAGRYDGFWESHLKLWDIAAGVLLVTEAGGVISDLSGGVGYLESGDVLAGSPNVHREMLLVTQSCYG</sequence>
<dbReference type="GO" id="GO:0031564">
    <property type="term" value="P:transcription antitermination"/>
    <property type="evidence" value="ECO:0007669"/>
    <property type="project" value="UniProtKB-KW"/>
</dbReference>
<dbReference type="Gene3D" id="3.40.190.80">
    <property type="match status" value="1"/>
</dbReference>
<dbReference type="CDD" id="cd01639">
    <property type="entry name" value="IMPase"/>
    <property type="match status" value="1"/>
</dbReference>
<comment type="catalytic activity">
    <reaction evidence="1 9">
        <text>a myo-inositol phosphate + H2O = myo-inositol + phosphate</text>
        <dbReference type="Rhea" id="RHEA:24056"/>
        <dbReference type="ChEBI" id="CHEBI:15377"/>
        <dbReference type="ChEBI" id="CHEBI:17268"/>
        <dbReference type="ChEBI" id="CHEBI:43474"/>
        <dbReference type="ChEBI" id="CHEBI:84139"/>
        <dbReference type="EC" id="3.1.3.25"/>
    </reaction>
</comment>
<dbReference type="EC" id="3.1.3.25" evidence="9"/>
<dbReference type="AlphaFoldDB" id="A0A395JMM1"/>
<accession>A0A395JMM1</accession>
<dbReference type="InParanoid" id="A0A395JMM1"/>
<feature type="binding site" evidence="8">
    <location>
        <position position="215"/>
    </location>
    <ligand>
        <name>Mg(2+)</name>
        <dbReference type="ChEBI" id="CHEBI:18420"/>
        <label>1</label>
        <note>catalytic</note>
    </ligand>
</feature>
<keyword evidence="7 8" id="KW-0460">Magnesium</keyword>
<dbReference type="InterPro" id="IPR020550">
    <property type="entry name" value="Inositol_monophosphatase_CS"/>
</dbReference>
<dbReference type="GO" id="GO:0007165">
    <property type="term" value="P:signal transduction"/>
    <property type="evidence" value="ECO:0007669"/>
    <property type="project" value="TreeGrafter"/>
</dbReference>
<evidence type="ECO:0000256" key="1">
    <source>
        <dbReference type="ARBA" id="ARBA00001033"/>
    </source>
</evidence>
<dbReference type="Gene3D" id="3.30.540.10">
    <property type="entry name" value="Fructose-1,6-Bisphosphatase, subunit A, domain 1"/>
    <property type="match status" value="1"/>
</dbReference>
<dbReference type="OrthoDB" id="9785695at2"/>
<keyword evidence="6" id="KW-0804">Transcription</keyword>
<dbReference type="InterPro" id="IPR022337">
    <property type="entry name" value="Inositol_monophosphatase_SuhB"/>
</dbReference>